<name>A0A553PSY4_TIGCA</name>
<dbReference type="AlphaFoldDB" id="A0A553PSY4"/>
<feature type="non-terminal residue" evidence="1">
    <location>
        <position position="77"/>
    </location>
</feature>
<dbReference type="EMBL" id="VCGU01000001">
    <property type="protein sequence ID" value="TRY80784.1"/>
    <property type="molecule type" value="Genomic_DNA"/>
</dbReference>
<comment type="caution">
    <text evidence="1">The sequence shown here is derived from an EMBL/GenBank/DDBJ whole genome shotgun (WGS) entry which is preliminary data.</text>
</comment>
<evidence type="ECO:0008006" key="3">
    <source>
        <dbReference type="Google" id="ProtNLM"/>
    </source>
</evidence>
<keyword evidence="2" id="KW-1185">Reference proteome</keyword>
<sequence>MDAVRNLSPIKKLTRHWWLRPSITVAEPSLRHGCLEVSIPDCSTQTLETAIQRYILPGSHVISDGWAAYPGINQLNG</sequence>
<evidence type="ECO:0000313" key="2">
    <source>
        <dbReference type="Proteomes" id="UP000318571"/>
    </source>
</evidence>
<reference evidence="1 2" key="1">
    <citation type="journal article" date="2018" name="Nat. Ecol. Evol.">
        <title>Genomic signatures of mitonuclear coevolution across populations of Tigriopus californicus.</title>
        <authorList>
            <person name="Barreto F.S."/>
            <person name="Watson E.T."/>
            <person name="Lima T.G."/>
            <person name="Willett C.S."/>
            <person name="Edmands S."/>
            <person name="Li W."/>
            <person name="Burton R.S."/>
        </authorList>
    </citation>
    <scope>NUCLEOTIDE SEQUENCE [LARGE SCALE GENOMIC DNA]</scope>
    <source>
        <strain evidence="1 2">San Diego</strain>
    </source>
</reference>
<dbReference type="Proteomes" id="UP000318571">
    <property type="component" value="Chromosome 12"/>
</dbReference>
<organism evidence="1 2">
    <name type="scientific">Tigriopus californicus</name>
    <name type="common">Marine copepod</name>
    <dbReference type="NCBI Taxonomy" id="6832"/>
    <lineage>
        <taxon>Eukaryota</taxon>
        <taxon>Metazoa</taxon>
        <taxon>Ecdysozoa</taxon>
        <taxon>Arthropoda</taxon>
        <taxon>Crustacea</taxon>
        <taxon>Multicrustacea</taxon>
        <taxon>Hexanauplia</taxon>
        <taxon>Copepoda</taxon>
        <taxon>Harpacticoida</taxon>
        <taxon>Harpacticidae</taxon>
        <taxon>Tigriopus</taxon>
    </lineage>
</organism>
<gene>
    <name evidence="1" type="ORF">TCAL_15447</name>
</gene>
<accession>A0A553PSY4</accession>
<proteinExistence type="predicted"/>
<evidence type="ECO:0000313" key="1">
    <source>
        <dbReference type="EMBL" id="TRY80784.1"/>
    </source>
</evidence>
<protein>
    <recommendedName>
        <fullName evidence="3">ISXO2-like transposase domain-containing protein</fullName>
    </recommendedName>
</protein>